<accession>A0A0D0BQF7</accession>
<evidence type="ECO:0008006" key="3">
    <source>
        <dbReference type="Google" id="ProtNLM"/>
    </source>
</evidence>
<organism evidence="1 2">
    <name type="scientific">Collybiopsis luxurians FD-317 M1</name>
    <dbReference type="NCBI Taxonomy" id="944289"/>
    <lineage>
        <taxon>Eukaryota</taxon>
        <taxon>Fungi</taxon>
        <taxon>Dikarya</taxon>
        <taxon>Basidiomycota</taxon>
        <taxon>Agaricomycotina</taxon>
        <taxon>Agaricomycetes</taxon>
        <taxon>Agaricomycetidae</taxon>
        <taxon>Agaricales</taxon>
        <taxon>Marasmiineae</taxon>
        <taxon>Omphalotaceae</taxon>
        <taxon>Collybiopsis</taxon>
        <taxon>Collybiopsis luxurians</taxon>
    </lineage>
</organism>
<name>A0A0D0BQF7_9AGAR</name>
<dbReference type="InterPro" id="IPR011009">
    <property type="entry name" value="Kinase-like_dom_sf"/>
</dbReference>
<gene>
    <name evidence="1" type="ORF">GYMLUDRAFT_46229</name>
</gene>
<dbReference type="AlphaFoldDB" id="A0A0D0BQF7"/>
<dbReference type="EMBL" id="KN834791">
    <property type="protein sequence ID" value="KIK57356.1"/>
    <property type="molecule type" value="Genomic_DNA"/>
</dbReference>
<sequence>MILLSVIHHSQSSIPSLIHVLSNGEAVISFTYVRRVDPTRLVFEVKTQDNVIYYVKFARRYGEAAHCKAYELGLAPKLLTCEELEGDWKVIVMEPIPKRYKAADDVLSGRTKRSLSDEAIQNVRSIIQEALNPFFQEGFVHGDLRSANIYVDVDKEKGMMVDFDWAGHDGKVKYPPNVRCSSTIWCPETELSFRPIELEHDRAMVKHL</sequence>
<dbReference type="HOGENOM" id="CLU_013871_0_0_1"/>
<keyword evidence="2" id="KW-1185">Reference proteome</keyword>
<protein>
    <recommendedName>
        <fullName evidence="3">Non-specific serine/threonine protein kinase</fullName>
    </recommendedName>
</protein>
<dbReference type="SUPFAM" id="SSF56112">
    <property type="entry name" value="Protein kinase-like (PK-like)"/>
    <property type="match status" value="1"/>
</dbReference>
<dbReference type="Proteomes" id="UP000053593">
    <property type="component" value="Unassembled WGS sequence"/>
</dbReference>
<evidence type="ECO:0000313" key="1">
    <source>
        <dbReference type="EMBL" id="KIK57356.1"/>
    </source>
</evidence>
<dbReference type="Gene3D" id="1.10.510.10">
    <property type="entry name" value="Transferase(Phosphotransferase) domain 1"/>
    <property type="match status" value="1"/>
</dbReference>
<dbReference type="OrthoDB" id="4062651at2759"/>
<proteinExistence type="predicted"/>
<reference evidence="1 2" key="1">
    <citation type="submission" date="2014-04" db="EMBL/GenBank/DDBJ databases">
        <title>Evolutionary Origins and Diversification of the Mycorrhizal Mutualists.</title>
        <authorList>
            <consortium name="DOE Joint Genome Institute"/>
            <consortium name="Mycorrhizal Genomics Consortium"/>
            <person name="Kohler A."/>
            <person name="Kuo A."/>
            <person name="Nagy L.G."/>
            <person name="Floudas D."/>
            <person name="Copeland A."/>
            <person name="Barry K.W."/>
            <person name="Cichocki N."/>
            <person name="Veneault-Fourrey C."/>
            <person name="LaButti K."/>
            <person name="Lindquist E.A."/>
            <person name="Lipzen A."/>
            <person name="Lundell T."/>
            <person name="Morin E."/>
            <person name="Murat C."/>
            <person name="Riley R."/>
            <person name="Ohm R."/>
            <person name="Sun H."/>
            <person name="Tunlid A."/>
            <person name="Henrissat B."/>
            <person name="Grigoriev I.V."/>
            <person name="Hibbett D.S."/>
            <person name="Martin F."/>
        </authorList>
    </citation>
    <scope>NUCLEOTIDE SEQUENCE [LARGE SCALE GENOMIC DNA]</scope>
    <source>
        <strain evidence="1 2">FD-317 M1</strain>
    </source>
</reference>
<evidence type="ECO:0000313" key="2">
    <source>
        <dbReference type="Proteomes" id="UP000053593"/>
    </source>
</evidence>